<keyword evidence="7" id="KW-1185">Reference proteome</keyword>
<keyword evidence="2 4" id="KW-0238">DNA-binding</keyword>
<keyword evidence="1" id="KW-0805">Transcription regulation</keyword>
<dbReference type="Pfam" id="PF00440">
    <property type="entry name" value="TetR_N"/>
    <property type="match status" value="1"/>
</dbReference>
<dbReference type="InterPro" id="IPR009057">
    <property type="entry name" value="Homeodomain-like_sf"/>
</dbReference>
<evidence type="ECO:0000256" key="2">
    <source>
        <dbReference type="ARBA" id="ARBA00023125"/>
    </source>
</evidence>
<dbReference type="SUPFAM" id="SSF46689">
    <property type="entry name" value="Homeodomain-like"/>
    <property type="match status" value="1"/>
</dbReference>
<evidence type="ECO:0000259" key="5">
    <source>
        <dbReference type="PROSITE" id="PS50977"/>
    </source>
</evidence>
<dbReference type="PROSITE" id="PS50977">
    <property type="entry name" value="HTH_TETR_2"/>
    <property type="match status" value="1"/>
</dbReference>
<keyword evidence="3" id="KW-0804">Transcription</keyword>
<evidence type="ECO:0000256" key="3">
    <source>
        <dbReference type="ARBA" id="ARBA00023163"/>
    </source>
</evidence>
<evidence type="ECO:0000313" key="6">
    <source>
        <dbReference type="EMBL" id="MFC5751381.1"/>
    </source>
</evidence>
<dbReference type="Proteomes" id="UP001596074">
    <property type="component" value="Unassembled WGS sequence"/>
</dbReference>
<dbReference type="Gene3D" id="1.10.357.10">
    <property type="entry name" value="Tetracycline Repressor, domain 2"/>
    <property type="match status" value="1"/>
</dbReference>
<dbReference type="InterPro" id="IPR050109">
    <property type="entry name" value="HTH-type_TetR-like_transc_reg"/>
</dbReference>
<organism evidence="6 7">
    <name type="scientific">Actinomadura rugatobispora</name>
    <dbReference type="NCBI Taxonomy" id="1994"/>
    <lineage>
        <taxon>Bacteria</taxon>
        <taxon>Bacillati</taxon>
        <taxon>Actinomycetota</taxon>
        <taxon>Actinomycetes</taxon>
        <taxon>Streptosporangiales</taxon>
        <taxon>Thermomonosporaceae</taxon>
        <taxon>Actinomadura</taxon>
    </lineage>
</organism>
<evidence type="ECO:0000313" key="7">
    <source>
        <dbReference type="Proteomes" id="UP001596074"/>
    </source>
</evidence>
<dbReference type="SUPFAM" id="SSF48498">
    <property type="entry name" value="Tetracyclin repressor-like, C-terminal domain"/>
    <property type="match status" value="1"/>
</dbReference>
<dbReference type="PANTHER" id="PTHR30055:SF234">
    <property type="entry name" value="HTH-TYPE TRANSCRIPTIONAL REGULATOR BETI"/>
    <property type="match status" value="1"/>
</dbReference>
<evidence type="ECO:0000256" key="1">
    <source>
        <dbReference type="ARBA" id="ARBA00023015"/>
    </source>
</evidence>
<feature type="DNA-binding region" description="H-T-H motif" evidence="4">
    <location>
        <begin position="34"/>
        <end position="53"/>
    </location>
</feature>
<reference evidence="7" key="1">
    <citation type="journal article" date="2019" name="Int. J. Syst. Evol. Microbiol.">
        <title>The Global Catalogue of Microorganisms (GCM) 10K type strain sequencing project: providing services to taxonomists for standard genome sequencing and annotation.</title>
        <authorList>
            <consortium name="The Broad Institute Genomics Platform"/>
            <consortium name="The Broad Institute Genome Sequencing Center for Infectious Disease"/>
            <person name="Wu L."/>
            <person name="Ma J."/>
        </authorList>
    </citation>
    <scope>NUCLEOTIDE SEQUENCE [LARGE SCALE GENOMIC DNA]</scope>
    <source>
        <strain evidence="7">KCTC 42087</strain>
    </source>
</reference>
<accession>A0ABW1A7A5</accession>
<dbReference type="EMBL" id="JBHSON010000068">
    <property type="protein sequence ID" value="MFC5751381.1"/>
    <property type="molecule type" value="Genomic_DNA"/>
</dbReference>
<protein>
    <submittedName>
        <fullName evidence="6">TetR/AcrR family transcriptional regulator</fullName>
    </submittedName>
</protein>
<dbReference type="PANTHER" id="PTHR30055">
    <property type="entry name" value="HTH-TYPE TRANSCRIPTIONAL REGULATOR RUTR"/>
    <property type="match status" value="1"/>
</dbReference>
<proteinExistence type="predicted"/>
<comment type="caution">
    <text evidence="6">The sequence shown here is derived from an EMBL/GenBank/DDBJ whole genome shotgun (WGS) entry which is preliminary data.</text>
</comment>
<name>A0ABW1A7A5_9ACTN</name>
<dbReference type="RefSeq" id="WP_378287290.1">
    <property type="nucleotide sequence ID" value="NZ_JBHSON010000068.1"/>
</dbReference>
<evidence type="ECO:0000256" key="4">
    <source>
        <dbReference type="PROSITE-ProRule" id="PRU00335"/>
    </source>
</evidence>
<gene>
    <name evidence="6" type="ORF">ACFPZN_37680</name>
</gene>
<dbReference type="InterPro" id="IPR001647">
    <property type="entry name" value="HTH_TetR"/>
</dbReference>
<dbReference type="InterPro" id="IPR036271">
    <property type="entry name" value="Tet_transcr_reg_TetR-rel_C_sf"/>
</dbReference>
<sequence>MSTTEIPESGARGRTRRAILAAGASVLARDHGATLADIADAADVGRSTLHRYFADRRELIRAVVDDSLEALERATEEAQIDDGPPVEAMRRLIAAMVGVGERIVFLWGDPRVLEQYGPPTSADAECEGEVPSVDDPVLRLIERGQREGVFDPEVPAHWIQHVIWSLVFTAFEDAESGVLPRHGVTSTIIRTFENGVRVRT</sequence>
<feature type="domain" description="HTH tetR-type" evidence="5">
    <location>
        <begin position="13"/>
        <end position="71"/>
    </location>
</feature>